<dbReference type="Proteomes" id="UP000259916">
    <property type="component" value="Segment"/>
</dbReference>
<dbReference type="Pfam" id="PF24072">
    <property type="entry name" value="T7_gp14"/>
    <property type="match status" value="1"/>
</dbReference>
<protein>
    <submittedName>
        <fullName evidence="1">Internal virion protein</fullName>
    </submittedName>
</protein>
<name>A0A384WJ31_9CAUD</name>
<organism evidence="1 2">
    <name type="scientific">Vibrio phage vB_VpaP_KF1</name>
    <dbReference type="NCBI Taxonomy" id="2041472"/>
    <lineage>
        <taxon>Viruses</taxon>
        <taxon>Duplodnaviria</taxon>
        <taxon>Heunggongvirae</taxon>
        <taxon>Uroviricota</taxon>
        <taxon>Caudoviricetes</taxon>
        <taxon>Autographivirales</taxon>
        <taxon>Autoscriptoviridae</taxon>
        <taxon>Maculvirus</taxon>
        <taxon>Maculvirus KF1</taxon>
    </lineage>
</organism>
<keyword evidence="2" id="KW-1185">Reference proteome</keyword>
<evidence type="ECO:0000313" key="1">
    <source>
        <dbReference type="EMBL" id="ATI19034.1"/>
    </source>
</evidence>
<dbReference type="InterPro" id="IPR038996">
    <property type="entry name" value="Gp14"/>
</dbReference>
<evidence type="ECO:0000313" key="2">
    <source>
        <dbReference type="Proteomes" id="UP000259916"/>
    </source>
</evidence>
<reference evidence="1 2" key="1">
    <citation type="submission" date="2017-08" db="EMBL/GenBank/DDBJ databases">
        <title>Complete genome sequence of bacteriophage vB_VpaP_KF1.</title>
        <authorList>
            <person name="Yu J."/>
            <person name="Kwak S.-J."/>
            <person name="Lim J.-A."/>
            <person name="Chang H.-J."/>
        </authorList>
    </citation>
    <scope>NUCLEOTIDE SEQUENCE [LARGE SCALE GENOMIC DNA]</scope>
</reference>
<dbReference type="EMBL" id="MF754111">
    <property type="protein sequence ID" value="ATI19034.1"/>
    <property type="molecule type" value="Genomic_DNA"/>
</dbReference>
<proteinExistence type="predicted"/>
<accession>A0A384WJ31</accession>
<sequence length="249" mass="25449">MAGASGGGVATGAASGAAMGASVGGPWGAAIGAVVGAASALFTGSQAAKAENKAAVARNQAIMEYNKKVMLSTAQSVSQINLQRSIENQKTASALFNINAQKNAAANQTRAMAAATDTVGVSARDAAQSVMVNADRAQGAVENQHVITNEGFNMMLRKTTDEGSNALQGGVASSGEQIMNAAYGQAAGIMAGAAANYGFSQLTPETQTQPQEVPSVGKNDADYDWWGRSAFNQIDLNFSYSDKPITTSW</sequence>
<gene>
    <name evidence="1" type="ORF">KF1_012</name>
</gene>